<name>A0A250VTZ6_STROL</name>
<dbReference type="RefSeq" id="WP_268814643.1">
    <property type="nucleotide sequence ID" value="NZ_BDQI01000037.1"/>
</dbReference>
<dbReference type="Proteomes" id="UP000217446">
    <property type="component" value="Unassembled WGS sequence"/>
</dbReference>
<accession>A0A250VTZ6</accession>
<sequence length="42" mass="4902">MSARHWIGCLAQHVNQLESPDLAWWRLGTTMNRFSAWLWSGS</sequence>
<protein>
    <submittedName>
        <fullName evidence="1">Uncharacterized protein</fullName>
    </submittedName>
</protein>
<reference evidence="2" key="1">
    <citation type="submission" date="2017-05" db="EMBL/GenBank/DDBJ databases">
        <title>Streptomyces olivochromogenes NBRC 3561 whole genome shotgun sequence.</title>
        <authorList>
            <person name="Dohra H."/>
            <person name="Kodani S."/>
        </authorList>
    </citation>
    <scope>NUCLEOTIDE SEQUENCE [LARGE SCALE GENOMIC DNA]</scope>
    <source>
        <strain evidence="2">NBRC 3561</strain>
    </source>
</reference>
<keyword evidence="2" id="KW-1185">Reference proteome</keyword>
<gene>
    <name evidence="1" type="ORF">SO3561_09181</name>
</gene>
<dbReference type="AlphaFoldDB" id="A0A250VTZ6"/>
<evidence type="ECO:0000313" key="2">
    <source>
        <dbReference type="Proteomes" id="UP000217446"/>
    </source>
</evidence>
<organism evidence="1 2">
    <name type="scientific">Streptomyces olivochromogenes</name>
    <dbReference type="NCBI Taxonomy" id="1963"/>
    <lineage>
        <taxon>Bacteria</taxon>
        <taxon>Bacillati</taxon>
        <taxon>Actinomycetota</taxon>
        <taxon>Actinomycetes</taxon>
        <taxon>Kitasatosporales</taxon>
        <taxon>Streptomycetaceae</taxon>
        <taxon>Streptomyces</taxon>
    </lineage>
</organism>
<evidence type="ECO:0000313" key="1">
    <source>
        <dbReference type="EMBL" id="GAX57611.1"/>
    </source>
</evidence>
<dbReference type="EMBL" id="BDQI01000037">
    <property type="protein sequence ID" value="GAX57611.1"/>
    <property type="molecule type" value="Genomic_DNA"/>
</dbReference>
<comment type="caution">
    <text evidence="1">The sequence shown here is derived from an EMBL/GenBank/DDBJ whole genome shotgun (WGS) entry which is preliminary data.</text>
</comment>
<proteinExistence type="predicted"/>